<keyword evidence="2" id="KW-0489">Methyltransferase</keyword>
<dbReference type="SUPFAM" id="SSF53335">
    <property type="entry name" value="S-adenosyl-L-methionine-dependent methyltransferases"/>
    <property type="match status" value="1"/>
</dbReference>
<sequence length="248" mass="26088">MLDYDREAARYDATRGGDARAEAAAEAVEELLPRQARVVVDVACGTGIVTARLRRPGRRVAGIDRSAGMARMAAARLPGGVVCGDAAARLPLLDGSADAVTMIWLLHLLDQADSAAVLAQAARALRPGGRLLTTVDKNHAAYHTGGDVAALLGPVRDAHTPPQSDALDRVLGVGSGLGLTMSGRTTFAGLGQGRSPRSWREVIPKSPWGRRMDAATLAELGSRLGDLPDQDHPRPDPVYTLIALVKQD</sequence>
<comment type="caution">
    <text evidence="2">The sequence shown here is derived from an EMBL/GenBank/DDBJ whole genome shotgun (WGS) entry which is preliminary data.</text>
</comment>
<keyword evidence="3" id="KW-1185">Reference proteome</keyword>
<keyword evidence="2" id="KW-0808">Transferase</keyword>
<feature type="domain" description="Methyltransferase type 11" evidence="1">
    <location>
        <begin position="40"/>
        <end position="132"/>
    </location>
</feature>
<dbReference type="Proteomes" id="UP000660745">
    <property type="component" value="Unassembled WGS sequence"/>
</dbReference>
<dbReference type="InterPro" id="IPR029063">
    <property type="entry name" value="SAM-dependent_MTases_sf"/>
</dbReference>
<dbReference type="PANTHER" id="PTHR42912:SF45">
    <property type="entry name" value="23S RRNA (GUANINE(745)-N(1))-METHYLTRANSFERASE"/>
    <property type="match status" value="1"/>
</dbReference>
<dbReference type="EMBL" id="BMNK01000003">
    <property type="protein sequence ID" value="GGP05227.1"/>
    <property type="molecule type" value="Genomic_DNA"/>
</dbReference>
<gene>
    <name evidence="2" type="ORF">GCM10012278_23800</name>
</gene>
<dbReference type="CDD" id="cd02440">
    <property type="entry name" value="AdoMet_MTases"/>
    <property type="match status" value="1"/>
</dbReference>
<dbReference type="AlphaFoldDB" id="A0A918A3Y0"/>
<evidence type="ECO:0000313" key="3">
    <source>
        <dbReference type="Proteomes" id="UP000660745"/>
    </source>
</evidence>
<dbReference type="RefSeq" id="WP_189138585.1">
    <property type="nucleotide sequence ID" value="NZ_BMNK01000003.1"/>
</dbReference>
<proteinExistence type="predicted"/>
<reference evidence="2" key="2">
    <citation type="submission" date="2020-09" db="EMBL/GenBank/DDBJ databases">
        <authorList>
            <person name="Sun Q."/>
            <person name="Zhou Y."/>
        </authorList>
    </citation>
    <scope>NUCLEOTIDE SEQUENCE</scope>
    <source>
        <strain evidence="2">CGMCC 4.7430</strain>
    </source>
</reference>
<dbReference type="GO" id="GO:0008757">
    <property type="term" value="F:S-adenosylmethionine-dependent methyltransferase activity"/>
    <property type="evidence" value="ECO:0007669"/>
    <property type="project" value="InterPro"/>
</dbReference>
<accession>A0A918A3Y0</accession>
<organism evidence="2 3">
    <name type="scientific">Nonomuraea glycinis</name>
    <dbReference type="NCBI Taxonomy" id="2047744"/>
    <lineage>
        <taxon>Bacteria</taxon>
        <taxon>Bacillati</taxon>
        <taxon>Actinomycetota</taxon>
        <taxon>Actinomycetes</taxon>
        <taxon>Streptosporangiales</taxon>
        <taxon>Streptosporangiaceae</taxon>
        <taxon>Nonomuraea</taxon>
    </lineage>
</organism>
<protein>
    <submittedName>
        <fullName evidence="2">Methyltransferase</fullName>
    </submittedName>
</protein>
<evidence type="ECO:0000259" key="1">
    <source>
        <dbReference type="Pfam" id="PF08241"/>
    </source>
</evidence>
<dbReference type="Pfam" id="PF08241">
    <property type="entry name" value="Methyltransf_11"/>
    <property type="match status" value="1"/>
</dbReference>
<name>A0A918A3Y0_9ACTN</name>
<dbReference type="InterPro" id="IPR013216">
    <property type="entry name" value="Methyltransf_11"/>
</dbReference>
<dbReference type="GO" id="GO:0032259">
    <property type="term" value="P:methylation"/>
    <property type="evidence" value="ECO:0007669"/>
    <property type="project" value="UniProtKB-KW"/>
</dbReference>
<dbReference type="Gene3D" id="3.40.50.150">
    <property type="entry name" value="Vaccinia Virus protein VP39"/>
    <property type="match status" value="1"/>
</dbReference>
<evidence type="ECO:0000313" key="2">
    <source>
        <dbReference type="EMBL" id="GGP05227.1"/>
    </source>
</evidence>
<reference evidence="2" key="1">
    <citation type="journal article" date="2014" name="Int. J. Syst. Evol. Microbiol.">
        <title>Complete genome sequence of Corynebacterium casei LMG S-19264T (=DSM 44701T), isolated from a smear-ripened cheese.</title>
        <authorList>
            <consortium name="US DOE Joint Genome Institute (JGI-PGF)"/>
            <person name="Walter F."/>
            <person name="Albersmeier A."/>
            <person name="Kalinowski J."/>
            <person name="Ruckert C."/>
        </authorList>
    </citation>
    <scope>NUCLEOTIDE SEQUENCE</scope>
    <source>
        <strain evidence="2">CGMCC 4.7430</strain>
    </source>
</reference>
<dbReference type="InterPro" id="IPR050508">
    <property type="entry name" value="Methyltransf_Superfamily"/>
</dbReference>
<dbReference type="PANTHER" id="PTHR42912">
    <property type="entry name" value="METHYLTRANSFERASE"/>
    <property type="match status" value="1"/>
</dbReference>